<dbReference type="Proteomes" id="UP000239757">
    <property type="component" value="Unassembled WGS sequence"/>
</dbReference>
<comment type="similarity">
    <text evidence="7">Belongs to the TRAFAC class dynamin-like GTPase superfamily. Dynamin/Fzo/YdjA family.</text>
</comment>
<name>A0A2P5VV11_GOSBA</name>
<dbReference type="InterPro" id="IPR003130">
    <property type="entry name" value="GED"/>
</dbReference>
<dbReference type="GO" id="GO:0005874">
    <property type="term" value="C:microtubule"/>
    <property type="evidence" value="ECO:0007669"/>
    <property type="project" value="TreeGrafter"/>
</dbReference>
<dbReference type="InterPro" id="IPR001401">
    <property type="entry name" value="Dynamin_GTPase"/>
</dbReference>
<dbReference type="OrthoDB" id="5061070at2759"/>
<dbReference type="GO" id="GO:0008017">
    <property type="term" value="F:microtubule binding"/>
    <property type="evidence" value="ECO:0007669"/>
    <property type="project" value="TreeGrafter"/>
</dbReference>
<proteinExistence type="inferred from homology"/>
<organism evidence="10 11">
    <name type="scientific">Gossypium barbadense</name>
    <name type="common">Sea Island cotton</name>
    <name type="synonym">Hibiscus barbadensis</name>
    <dbReference type="NCBI Taxonomy" id="3634"/>
    <lineage>
        <taxon>Eukaryota</taxon>
        <taxon>Viridiplantae</taxon>
        <taxon>Streptophyta</taxon>
        <taxon>Embryophyta</taxon>
        <taxon>Tracheophyta</taxon>
        <taxon>Spermatophyta</taxon>
        <taxon>Magnoliopsida</taxon>
        <taxon>eudicotyledons</taxon>
        <taxon>Gunneridae</taxon>
        <taxon>Pentapetalae</taxon>
        <taxon>rosids</taxon>
        <taxon>malvids</taxon>
        <taxon>Malvales</taxon>
        <taxon>Malvaceae</taxon>
        <taxon>Malvoideae</taxon>
        <taxon>Gossypium</taxon>
    </lineage>
</organism>
<keyword evidence="5" id="KW-0131">Cell cycle</keyword>
<evidence type="ECO:0000256" key="7">
    <source>
        <dbReference type="RuleBase" id="RU003932"/>
    </source>
</evidence>
<evidence type="ECO:0000259" key="8">
    <source>
        <dbReference type="PROSITE" id="PS51388"/>
    </source>
</evidence>
<dbReference type="SUPFAM" id="SSF52540">
    <property type="entry name" value="P-loop containing nucleoside triphosphate hydrolases"/>
    <property type="match status" value="1"/>
</dbReference>
<dbReference type="GO" id="GO:0009524">
    <property type="term" value="C:phragmoplast"/>
    <property type="evidence" value="ECO:0007669"/>
    <property type="project" value="UniProtKB-SubCell"/>
</dbReference>
<dbReference type="Pfam" id="PF02212">
    <property type="entry name" value="GED"/>
    <property type="match status" value="1"/>
</dbReference>
<dbReference type="PROSITE" id="PS51718">
    <property type="entry name" value="G_DYNAMIN_2"/>
    <property type="match status" value="1"/>
</dbReference>
<dbReference type="FunFam" id="1.20.120.1240:FF:000009">
    <property type="entry name" value="Dynamin-related protein 1C"/>
    <property type="match status" value="1"/>
</dbReference>
<reference evidence="10 11" key="1">
    <citation type="submission" date="2015-01" db="EMBL/GenBank/DDBJ databases">
        <title>Genome of allotetraploid Gossypium barbadense reveals genomic plasticity and fiber elongation in cotton evolution.</title>
        <authorList>
            <person name="Chen X."/>
            <person name="Liu X."/>
            <person name="Zhao B."/>
            <person name="Zheng H."/>
            <person name="Hu Y."/>
            <person name="Lu G."/>
            <person name="Yang C."/>
            <person name="Chen J."/>
            <person name="Shan C."/>
            <person name="Zhang L."/>
            <person name="Zhou Y."/>
            <person name="Wang L."/>
            <person name="Guo W."/>
            <person name="Bai Y."/>
            <person name="Ruan J."/>
            <person name="Shangguan X."/>
            <person name="Mao Y."/>
            <person name="Jiang J."/>
            <person name="Zhu Y."/>
            <person name="Lei J."/>
            <person name="Kang H."/>
            <person name="Chen S."/>
            <person name="He X."/>
            <person name="Wang R."/>
            <person name="Wang Y."/>
            <person name="Chen J."/>
            <person name="Wang L."/>
            <person name="Yu S."/>
            <person name="Wang B."/>
            <person name="Wei J."/>
            <person name="Song S."/>
            <person name="Lu X."/>
            <person name="Gao Z."/>
            <person name="Gu W."/>
            <person name="Deng X."/>
            <person name="Ma D."/>
            <person name="Wang S."/>
            <person name="Liang W."/>
            <person name="Fang L."/>
            <person name="Cai C."/>
            <person name="Zhu X."/>
            <person name="Zhou B."/>
            <person name="Zhang Y."/>
            <person name="Chen Z."/>
            <person name="Xu S."/>
            <person name="Zhu R."/>
            <person name="Wang S."/>
            <person name="Zhang T."/>
            <person name="Zhao G."/>
        </authorList>
    </citation>
    <scope>NUCLEOTIDE SEQUENCE [LARGE SCALE GENOMIC DNA]</scope>
    <source>
        <strain evidence="11">cv. Xinhai21</strain>
        <tissue evidence="10">Leaf</tissue>
    </source>
</reference>
<evidence type="ECO:0000259" key="9">
    <source>
        <dbReference type="PROSITE" id="PS51718"/>
    </source>
</evidence>
<dbReference type="InterPro" id="IPR019762">
    <property type="entry name" value="Dynamin_GTPase_CS"/>
</dbReference>
<evidence type="ECO:0008006" key="12">
    <source>
        <dbReference type="Google" id="ProtNLM"/>
    </source>
</evidence>
<dbReference type="SMART" id="SM00053">
    <property type="entry name" value="DYNc"/>
    <property type="match status" value="1"/>
</dbReference>
<evidence type="ECO:0000256" key="1">
    <source>
        <dbReference type="ARBA" id="ARBA00022618"/>
    </source>
</evidence>
<evidence type="ECO:0000256" key="6">
    <source>
        <dbReference type="ARBA" id="ARBA00060413"/>
    </source>
</evidence>
<dbReference type="InterPro" id="IPR000375">
    <property type="entry name" value="Dynamin_stalk"/>
</dbReference>
<dbReference type="PROSITE" id="PS51388">
    <property type="entry name" value="GED"/>
    <property type="match status" value="1"/>
</dbReference>
<evidence type="ECO:0000313" key="11">
    <source>
        <dbReference type="Proteomes" id="UP000239757"/>
    </source>
</evidence>
<comment type="subcellular location">
    <subcellularLocation>
        <location evidence="6">Cytoplasm</location>
        <location evidence="6">Cytoskeleton</location>
        <location evidence="6">Phragmoplast</location>
    </subcellularLocation>
</comment>
<dbReference type="Pfam" id="PF00350">
    <property type="entry name" value="Dynamin_N"/>
    <property type="match status" value="1"/>
</dbReference>
<protein>
    <recommendedName>
        <fullName evidence="12">Dynamin-type G domain-containing protein</fullName>
    </recommendedName>
</protein>
<feature type="domain" description="GED" evidence="8">
    <location>
        <begin position="469"/>
        <end position="561"/>
    </location>
</feature>
<dbReference type="PRINTS" id="PR00195">
    <property type="entry name" value="DYNAMIN"/>
</dbReference>
<gene>
    <name evidence="10" type="ORF">GOBAR_AA38062</name>
</gene>
<evidence type="ECO:0000256" key="4">
    <source>
        <dbReference type="ARBA" id="ARBA00023175"/>
    </source>
</evidence>
<evidence type="ECO:0000256" key="2">
    <source>
        <dbReference type="ARBA" id="ARBA00022741"/>
    </source>
</evidence>
<feature type="domain" description="Dynamin-type G" evidence="9">
    <location>
        <begin position="31"/>
        <end position="288"/>
    </location>
</feature>
<dbReference type="GO" id="GO:0016020">
    <property type="term" value="C:membrane"/>
    <property type="evidence" value="ECO:0007669"/>
    <property type="project" value="TreeGrafter"/>
</dbReference>
<evidence type="ECO:0000256" key="3">
    <source>
        <dbReference type="ARBA" id="ARBA00023134"/>
    </source>
</evidence>
<dbReference type="InterPro" id="IPR045063">
    <property type="entry name" value="Dynamin_N"/>
</dbReference>
<keyword evidence="2 7" id="KW-0547">Nucleotide-binding</keyword>
<evidence type="ECO:0000313" key="10">
    <source>
        <dbReference type="EMBL" id="PPR82657.1"/>
    </source>
</evidence>
<dbReference type="Pfam" id="PF01031">
    <property type="entry name" value="Dynamin_M"/>
    <property type="match status" value="1"/>
</dbReference>
<dbReference type="InterPro" id="IPR030381">
    <property type="entry name" value="G_DYNAMIN_dom"/>
</dbReference>
<sequence>MESLIVTVNRIQRACTVLGDHGGDTNLPTLWEALPSVVVVGGQSSGKSSVLESIVGRDFLPRGSGIVTRRPLVLQLHKTERGLQEYGEFLHLPKKKFTDFSMVRKEIQDETDRMTGKSKQISPVPIHLSIYSPNVVNLTLIDLPGLTKVAVEGQPESIVQDIEIMVRSYVEKPNCIILAITPANQDIATSDAMKLSREVDPTGERTFGVLTKLDLMDKGTNAIDVLEGRAYPLQHPWVGIHLESVIRARLPGITSLINKSIEELEAELSHLGRSVAVDAGAQLYTILELCRAFDRIFKEHLDGGRPGGDRIYEVFDHQLPAALRKLPFDRHLSLQNIRKVVSEADGYQPHLIAPEQGYRRLIDGALNCFRGPAEASVDAVHFLLKELVRRSIAETQELKRFPTLQAEIAAAASEALERFREESKKTTLRMVDMESSYLTVDFFRKLPQEVEKGGNPTSSSVDRYAESHFRRIGSNVYSYVGMVSDTLRNTIPKAVVYCQVREAKQSLLDHFYIQLGKKEGKQLAQLLDEDPALMERRQQCVKRLELYKSARDEIDSVLWAR</sequence>
<dbReference type="InterPro" id="IPR022812">
    <property type="entry name" value="Dynamin"/>
</dbReference>
<evidence type="ECO:0000256" key="5">
    <source>
        <dbReference type="ARBA" id="ARBA00023306"/>
    </source>
</evidence>
<dbReference type="Gene3D" id="1.20.120.1240">
    <property type="entry name" value="Dynamin, middle domain"/>
    <property type="match status" value="1"/>
</dbReference>
<dbReference type="InterPro" id="IPR027417">
    <property type="entry name" value="P-loop_NTPase"/>
</dbReference>
<dbReference type="Gene3D" id="3.40.50.300">
    <property type="entry name" value="P-loop containing nucleotide triphosphate hydrolases"/>
    <property type="match status" value="1"/>
</dbReference>
<dbReference type="PANTHER" id="PTHR11566:SF224">
    <property type="entry name" value="DYNAMIN-RELATED PROTEIN 1E-LIKE"/>
    <property type="match status" value="1"/>
</dbReference>
<dbReference type="SMART" id="SM00302">
    <property type="entry name" value="GED"/>
    <property type="match status" value="1"/>
</dbReference>
<dbReference type="PANTHER" id="PTHR11566">
    <property type="entry name" value="DYNAMIN"/>
    <property type="match status" value="1"/>
</dbReference>
<accession>A0A2P5VV11</accession>
<dbReference type="GO" id="GO:0051301">
    <property type="term" value="P:cell division"/>
    <property type="evidence" value="ECO:0007669"/>
    <property type="project" value="UniProtKB-KW"/>
</dbReference>
<keyword evidence="3 7" id="KW-0342">GTP-binding</keyword>
<keyword evidence="4" id="KW-0505">Motor protein</keyword>
<dbReference type="PROSITE" id="PS00410">
    <property type="entry name" value="G_DYNAMIN_1"/>
    <property type="match status" value="1"/>
</dbReference>
<dbReference type="EMBL" id="KZ670757">
    <property type="protein sequence ID" value="PPR82657.1"/>
    <property type="molecule type" value="Genomic_DNA"/>
</dbReference>
<dbReference type="GO" id="GO:0005525">
    <property type="term" value="F:GTP binding"/>
    <property type="evidence" value="ECO:0007669"/>
    <property type="project" value="UniProtKB-KW"/>
</dbReference>
<dbReference type="GO" id="GO:0003924">
    <property type="term" value="F:GTPase activity"/>
    <property type="evidence" value="ECO:0007669"/>
    <property type="project" value="InterPro"/>
</dbReference>
<dbReference type="AlphaFoldDB" id="A0A2P5VV11"/>
<dbReference type="InterPro" id="IPR020850">
    <property type="entry name" value="GED_dom"/>
</dbReference>
<dbReference type="CDD" id="cd08771">
    <property type="entry name" value="DLP_1"/>
    <property type="match status" value="1"/>
</dbReference>
<keyword evidence="1" id="KW-0132">Cell division</keyword>